<dbReference type="OrthoDB" id="5377226at2759"/>
<organism evidence="2 3">
    <name type="scientific">Lasiodiplodia theobromae</name>
    <dbReference type="NCBI Taxonomy" id="45133"/>
    <lineage>
        <taxon>Eukaryota</taxon>
        <taxon>Fungi</taxon>
        <taxon>Dikarya</taxon>
        <taxon>Ascomycota</taxon>
        <taxon>Pezizomycotina</taxon>
        <taxon>Dothideomycetes</taxon>
        <taxon>Dothideomycetes incertae sedis</taxon>
        <taxon>Botryosphaeriales</taxon>
        <taxon>Botryosphaeriaceae</taxon>
        <taxon>Lasiodiplodia</taxon>
    </lineage>
</organism>
<reference evidence="2 3" key="1">
    <citation type="journal article" date="2019" name="Sci. Rep.">
        <title>A multi-omics analysis of the grapevine pathogen Lasiodiplodia theobromae reveals that temperature affects the expression of virulence- and pathogenicity-related genes.</title>
        <authorList>
            <person name="Felix C."/>
            <person name="Meneses R."/>
            <person name="Goncalves M.F.M."/>
            <person name="Tilleman L."/>
            <person name="Duarte A.S."/>
            <person name="Jorrin-Novo J.V."/>
            <person name="Van de Peer Y."/>
            <person name="Deforce D."/>
            <person name="Van Nieuwerburgh F."/>
            <person name="Esteves A.C."/>
            <person name="Alves A."/>
        </authorList>
    </citation>
    <scope>NUCLEOTIDE SEQUENCE [LARGE SCALE GENOMIC DNA]</scope>
    <source>
        <strain evidence="2 3">LA-SOL3</strain>
    </source>
</reference>
<feature type="region of interest" description="Disordered" evidence="1">
    <location>
        <begin position="96"/>
        <end position="124"/>
    </location>
</feature>
<proteinExistence type="predicted"/>
<name>A0A5N5DJ04_9PEZI</name>
<evidence type="ECO:0000313" key="2">
    <source>
        <dbReference type="EMBL" id="KAB2577879.1"/>
    </source>
</evidence>
<evidence type="ECO:0000256" key="1">
    <source>
        <dbReference type="SAM" id="MobiDB-lite"/>
    </source>
</evidence>
<dbReference type="Proteomes" id="UP000325902">
    <property type="component" value="Unassembled WGS sequence"/>
</dbReference>
<protein>
    <submittedName>
        <fullName evidence="2">Uncharacterized protein</fullName>
    </submittedName>
</protein>
<accession>A0A5N5DJ04</accession>
<dbReference type="AlphaFoldDB" id="A0A5N5DJ04"/>
<sequence>MYLTDEIFKTADAAADHPYYSPPADSTQHSADHLGKRKRGAGGDEYTTNTVPLKNIKIFPPHHHNPVDYPYSSADPTALYPSPPRRKQHARIFAHSRRTAHHARQSPVTLDKHRPVSRLPPATSPAIITRPATADLTACHCCHRAPKQKRDLDNYSACTACGARTCYICMRVCEQGIGCGSYTKGHGVDGENSRRKICRECCIESGPEGETWCFDCVALGEGGGGRVANRDGQGEHEGEEMVMG</sequence>
<gene>
    <name evidence="2" type="ORF">DBV05_g3505</name>
</gene>
<comment type="caution">
    <text evidence="2">The sequence shown here is derived from an EMBL/GenBank/DDBJ whole genome shotgun (WGS) entry which is preliminary data.</text>
</comment>
<keyword evidence="3" id="KW-1185">Reference proteome</keyword>
<dbReference type="EMBL" id="VCHE01000015">
    <property type="protein sequence ID" value="KAB2577879.1"/>
    <property type="molecule type" value="Genomic_DNA"/>
</dbReference>
<evidence type="ECO:0000313" key="3">
    <source>
        <dbReference type="Proteomes" id="UP000325902"/>
    </source>
</evidence>
<feature type="region of interest" description="Disordered" evidence="1">
    <location>
        <begin position="14"/>
        <end position="48"/>
    </location>
</feature>